<proteinExistence type="predicted"/>
<evidence type="ECO:0000256" key="6">
    <source>
        <dbReference type="PROSITE-ProRule" id="PRU01161"/>
    </source>
</evidence>
<evidence type="ECO:0000256" key="7">
    <source>
        <dbReference type="SAM" id="SignalP"/>
    </source>
</evidence>
<feature type="short sequence motif" description="GXGXXG" evidence="6">
    <location>
        <begin position="35"/>
        <end position="40"/>
    </location>
</feature>
<gene>
    <name evidence="9" type="ORF">PN36_19785</name>
</gene>
<dbReference type="Gene3D" id="3.40.1090.10">
    <property type="entry name" value="Cytosolic phospholipase A2 catalytic domain"/>
    <property type="match status" value="2"/>
</dbReference>
<evidence type="ECO:0000256" key="4">
    <source>
        <dbReference type="ARBA" id="ARBA00023098"/>
    </source>
</evidence>
<reference evidence="9 10" key="1">
    <citation type="journal article" date="2016" name="Front. Microbiol.">
        <title>Single-Cell (Meta-)Genomics of a Dimorphic Candidatus Thiomargarita nelsonii Reveals Genomic Plasticity.</title>
        <authorList>
            <person name="Flood B.E."/>
            <person name="Fliss P."/>
            <person name="Jones D.S."/>
            <person name="Dick G.J."/>
            <person name="Jain S."/>
            <person name="Kaster A.K."/>
            <person name="Winkel M."/>
            <person name="Mussmann M."/>
            <person name="Bailey J."/>
        </authorList>
    </citation>
    <scope>NUCLEOTIDE SEQUENCE [LARGE SCALE GENOMIC DNA]</scope>
    <source>
        <strain evidence="9">Hydrate Ridge</strain>
    </source>
</reference>
<feature type="signal peptide" evidence="7">
    <location>
        <begin position="1"/>
        <end position="20"/>
    </location>
</feature>
<dbReference type="SUPFAM" id="SSF52151">
    <property type="entry name" value="FabD/lysophospholipase-like"/>
    <property type="match status" value="1"/>
</dbReference>
<evidence type="ECO:0000256" key="2">
    <source>
        <dbReference type="ARBA" id="ARBA00022801"/>
    </source>
</evidence>
<evidence type="ECO:0000313" key="9">
    <source>
        <dbReference type="EMBL" id="KHD10981.1"/>
    </source>
</evidence>
<evidence type="ECO:0000256" key="1">
    <source>
        <dbReference type="ARBA" id="ARBA00004370"/>
    </source>
</evidence>
<evidence type="ECO:0000313" key="10">
    <source>
        <dbReference type="Proteomes" id="UP000030428"/>
    </source>
</evidence>
<feature type="active site" description="Proton acceptor" evidence="6">
    <location>
        <position position="209"/>
    </location>
</feature>
<dbReference type="CDD" id="cd07205">
    <property type="entry name" value="Pat_PNPLA6_PNPLA7_NTE1_like"/>
    <property type="match status" value="1"/>
</dbReference>
<dbReference type="InterPro" id="IPR000184">
    <property type="entry name" value="Bac_surfAg_D15"/>
</dbReference>
<keyword evidence="3 6" id="KW-0442">Lipid degradation</keyword>
<dbReference type="Gene3D" id="2.40.160.50">
    <property type="entry name" value="membrane protein fhac: a member of the omp85/tpsb transporter family"/>
    <property type="match status" value="1"/>
</dbReference>
<dbReference type="Pfam" id="PF01734">
    <property type="entry name" value="Patatin"/>
    <property type="match status" value="1"/>
</dbReference>
<comment type="caution">
    <text evidence="9">The sequence shown here is derived from an EMBL/GenBank/DDBJ whole genome shotgun (WGS) entry which is preliminary data.</text>
</comment>
<keyword evidence="2 6" id="KW-0378">Hydrolase</keyword>
<name>A0A0A6RTU6_9GAMM</name>
<dbReference type="InterPro" id="IPR016035">
    <property type="entry name" value="Acyl_Trfase/lysoPLipase"/>
</dbReference>
<keyword evidence="7" id="KW-0732">Signal</keyword>
<feature type="chain" id="PRO_5007388002" description="PNPLA domain-containing protein" evidence="7">
    <location>
        <begin position="21"/>
        <end position="733"/>
    </location>
</feature>
<dbReference type="AlphaFoldDB" id="A0A0A6RTU6"/>
<dbReference type="GO" id="GO:0016787">
    <property type="term" value="F:hydrolase activity"/>
    <property type="evidence" value="ECO:0007669"/>
    <property type="project" value="UniProtKB-UniRule"/>
</dbReference>
<dbReference type="GO" id="GO:0019867">
    <property type="term" value="C:outer membrane"/>
    <property type="evidence" value="ECO:0007669"/>
    <property type="project" value="InterPro"/>
</dbReference>
<sequence>MLTKLSTFLVIFFCLLPIQAAETASRPKIGIALSGGGARGIAHVGVLKALEELHVPIDYIAGTSMGSIAGGLYASGLSSQDLQHAVESVNWNNIFNLNVNRNDLSYREKQNQRRLFQVDIGLDKDFSLATSSGVVGGQNLFLALKRLTKDIHLDDFSDLPIPFKAVAVDVNTAETYWIEKGDLALALRASMAVPLVFAPVEIDGHLLVDGGILNNLPVDVVRAMGADIVIAVNISEPLKEIKSNSSFLRMAAQSLDTALIQNTRRALKNADIIITPNLEGYGPADFNKGTEMIAKGYEAVIKKYYLFKGISIKPAAFARYRAAVTAKIPPSSDNITPSFLKFTGNQRTSNIALQAKLKNLIGHQLSIEDIELETNRLMALNDFEQITYQIIDNERGETGLLFNVREKPWGPSYFRLGLNARTNFGDKVDFKILLRHERLNINRLGAEWVTELSIGSDYGLFSEFYQPLDYHREFFISPYADFQRSFIDVFENKRGIGEYDLKRFSLGVDVGMNFENVAELRAGLLYNYLQADLRFGDPNVLSTGSSRENLFKLEFGYDSLDDDIFPKRGTRIKLTGEFYEKFIGSEKNYQKMTFSVRRMLPANDYLTWLAEANLFTFFDATPPEYQSFSMGGLNYLAGYPEGDIGGKHALFLAIGGLFNPDNQNSESPFAVRWLGLLHAGNAWDNYENISVKDLLYGGLGGIAWDTPFGSLLLGVGYTKKGSLNYYLSLGHLF</sequence>
<keyword evidence="5" id="KW-0472">Membrane</keyword>
<dbReference type="Pfam" id="PF01103">
    <property type="entry name" value="Omp85"/>
    <property type="match status" value="1"/>
</dbReference>
<evidence type="ECO:0000256" key="3">
    <source>
        <dbReference type="ARBA" id="ARBA00022963"/>
    </source>
</evidence>
<accession>A0A0A6RTU6</accession>
<dbReference type="InterPro" id="IPR002641">
    <property type="entry name" value="PNPLA_dom"/>
</dbReference>
<dbReference type="PANTHER" id="PTHR14226">
    <property type="entry name" value="NEUROPATHY TARGET ESTERASE/SWISS CHEESE D.MELANOGASTER"/>
    <property type="match status" value="1"/>
</dbReference>
<feature type="domain" description="PNPLA" evidence="8">
    <location>
        <begin position="31"/>
        <end position="222"/>
    </location>
</feature>
<feature type="short sequence motif" description="GXSXG" evidence="6">
    <location>
        <begin position="62"/>
        <end position="66"/>
    </location>
</feature>
<evidence type="ECO:0000256" key="5">
    <source>
        <dbReference type="ARBA" id="ARBA00023136"/>
    </source>
</evidence>
<keyword evidence="10" id="KW-1185">Reference proteome</keyword>
<dbReference type="EMBL" id="JSZA02000083">
    <property type="protein sequence ID" value="KHD10981.1"/>
    <property type="molecule type" value="Genomic_DNA"/>
</dbReference>
<protein>
    <recommendedName>
        <fullName evidence="8">PNPLA domain-containing protein</fullName>
    </recommendedName>
</protein>
<dbReference type="InterPro" id="IPR050301">
    <property type="entry name" value="NTE"/>
</dbReference>
<dbReference type="Proteomes" id="UP000030428">
    <property type="component" value="Unassembled WGS sequence"/>
</dbReference>
<feature type="active site" description="Nucleophile" evidence="6">
    <location>
        <position position="64"/>
    </location>
</feature>
<keyword evidence="4 6" id="KW-0443">Lipid metabolism</keyword>
<dbReference type="PANTHER" id="PTHR14226:SF29">
    <property type="entry name" value="NEUROPATHY TARGET ESTERASE SWS"/>
    <property type="match status" value="1"/>
</dbReference>
<dbReference type="GO" id="GO:0016042">
    <property type="term" value="P:lipid catabolic process"/>
    <property type="evidence" value="ECO:0007669"/>
    <property type="project" value="UniProtKB-UniRule"/>
</dbReference>
<evidence type="ECO:0000259" key="8">
    <source>
        <dbReference type="PROSITE" id="PS51635"/>
    </source>
</evidence>
<feature type="short sequence motif" description="DGA/G" evidence="6">
    <location>
        <begin position="209"/>
        <end position="211"/>
    </location>
</feature>
<organism evidence="9 10">
    <name type="scientific">Candidatus Thiomargarita nelsonii</name>
    <dbReference type="NCBI Taxonomy" id="1003181"/>
    <lineage>
        <taxon>Bacteria</taxon>
        <taxon>Pseudomonadati</taxon>
        <taxon>Pseudomonadota</taxon>
        <taxon>Gammaproteobacteria</taxon>
        <taxon>Thiotrichales</taxon>
        <taxon>Thiotrichaceae</taxon>
        <taxon>Thiomargarita</taxon>
    </lineage>
</organism>
<dbReference type="PROSITE" id="PS51635">
    <property type="entry name" value="PNPLA"/>
    <property type="match status" value="1"/>
</dbReference>
<comment type="subcellular location">
    <subcellularLocation>
        <location evidence="1">Membrane</location>
    </subcellularLocation>
</comment>